<dbReference type="InterPro" id="IPR019798">
    <property type="entry name" value="Ser_HO-MeTrfase_PLP_BS"/>
</dbReference>
<dbReference type="InterPro" id="IPR015424">
    <property type="entry name" value="PyrdxlP-dep_Trfase"/>
</dbReference>
<dbReference type="GO" id="GO:0019264">
    <property type="term" value="P:glycine biosynthetic process from serine"/>
    <property type="evidence" value="ECO:0007669"/>
    <property type="project" value="UniProtKB-UniRule"/>
</dbReference>
<accession>A0A1F6P8K5</accession>
<sequence>MYTSSLKDFDSDIYESIKHEQQRQEEGLEMIPSENFVSPAVLEALGSVLTNKYSEGYPGKRYYGGCENIDVVEQLAIDRAKQIFGAEHVNVQPLSGAPANVAVYFALLKPGDTVLGMDLSHGGHLTHGHPVTYMAKIYNFVRYKTNAEGLIDLENLRQMALEHKPKIILVGYSAYSREIEYEKIKAIADEVGAITMADIAHIAGLIAGGQMNNPVPIFDIVTTTTHKTLRGPRGGMIMCKEKFAKDIDKSVFPGFQGGPHENNIAAKAIAFKEALLPEFKEYAKQIKKNIKILEEEFRKRDYKLCFGGSDNHLLLIDVMSSKGVPGKQAQIALDKAAITVNKNMIPDDPRSPMDPSGIRLGTPAITTRGMKEEEMKLIAGWIDEAITNWQDDAKLATIKQQVLELTKKFPLYPTLK</sequence>
<dbReference type="PANTHER" id="PTHR11680:SF50">
    <property type="entry name" value="SERINE HYDROXYMETHYLTRANSFERASE"/>
    <property type="match status" value="1"/>
</dbReference>
<reference evidence="13 14" key="1">
    <citation type="journal article" date="2016" name="Nat. Commun.">
        <title>Thousands of microbial genomes shed light on interconnected biogeochemical processes in an aquifer system.</title>
        <authorList>
            <person name="Anantharaman K."/>
            <person name="Brown C.T."/>
            <person name="Hug L.A."/>
            <person name="Sharon I."/>
            <person name="Castelle C.J."/>
            <person name="Probst A.J."/>
            <person name="Thomas B.C."/>
            <person name="Singh A."/>
            <person name="Wilkins M.J."/>
            <person name="Karaoz U."/>
            <person name="Brodie E.L."/>
            <person name="Williams K.H."/>
            <person name="Hubbard S.S."/>
            <person name="Banfield J.F."/>
        </authorList>
    </citation>
    <scope>NUCLEOTIDE SEQUENCE [LARGE SCALE GENOMIC DNA]</scope>
</reference>
<comment type="pathway">
    <text evidence="10">One-carbon metabolism; tetrahydrofolate interconversion.</text>
</comment>
<comment type="catalytic activity">
    <reaction evidence="10">
        <text>(6R)-5,10-methylene-5,6,7,8-tetrahydrofolate + glycine + H2O = (6S)-5,6,7,8-tetrahydrofolate + L-serine</text>
        <dbReference type="Rhea" id="RHEA:15481"/>
        <dbReference type="ChEBI" id="CHEBI:15377"/>
        <dbReference type="ChEBI" id="CHEBI:15636"/>
        <dbReference type="ChEBI" id="CHEBI:33384"/>
        <dbReference type="ChEBI" id="CHEBI:57305"/>
        <dbReference type="ChEBI" id="CHEBI:57453"/>
        <dbReference type="EC" id="2.1.2.1"/>
    </reaction>
</comment>
<evidence type="ECO:0000256" key="3">
    <source>
        <dbReference type="ARBA" id="ARBA00006376"/>
    </source>
</evidence>
<feature type="domain" description="Serine hydroxymethyltransferase-like" evidence="12">
    <location>
        <begin position="6"/>
        <end position="382"/>
    </location>
</feature>
<dbReference type="InterPro" id="IPR015422">
    <property type="entry name" value="PyrdxlP-dep_Trfase_small"/>
</dbReference>
<evidence type="ECO:0000256" key="11">
    <source>
        <dbReference type="PIRSR" id="PIRSR000412-50"/>
    </source>
</evidence>
<comment type="subcellular location">
    <subcellularLocation>
        <location evidence="2 10">Cytoplasm</location>
    </subcellularLocation>
</comment>
<comment type="function">
    <text evidence="10">Catalyzes the reversible interconversion of serine and glycine with tetrahydrofolate (THF) serving as the one-carbon carrier. This reaction serves as the major source of one-carbon groups required for the biosynthesis of purines, thymidylate, methionine, and other important biomolecules. Also exhibits THF-independent aldolase activity toward beta-hydroxyamino acids, producing glycine and aldehydes, via a retro-aldol mechanism.</text>
</comment>
<feature type="binding site" evidence="10">
    <location>
        <position position="241"/>
    </location>
    <ligand>
        <name>(6S)-5,6,7,8-tetrahydrofolate</name>
        <dbReference type="ChEBI" id="CHEBI:57453"/>
    </ligand>
</feature>
<comment type="pathway">
    <text evidence="10">Amino-acid biosynthesis; glycine biosynthesis; glycine from L-serine: step 1/1.</text>
</comment>
<dbReference type="PIRSF" id="PIRSF000412">
    <property type="entry name" value="SHMT"/>
    <property type="match status" value="1"/>
</dbReference>
<dbReference type="PROSITE" id="PS00096">
    <property type="entry name" value="SHMT"/>
    <property type="match status" value="1"/>
</dbReference>
<dbReference type="PANTHER" id="PTHR11680">
    <property type="entry name" value="SERINE HYDROXYMETHYLTRANSFERASE"/>
    <property type="match status" value="1"/>
</dbReference>
<comment type="subunit">
    <text evidence="4 10">Homodimer.</text>
</comment>
<gene>
    <name evidence="10 13" type="primary">glyA</name>
    <name evidence="13" type="ORF">A2563_05375</name>
</gene>
<comment type="similarity">
    <text evidence="3 10">Belongs to the SHMT family.</text>
</comment>
<feature type="site" description="Plays an important role in substrate specificity" evidence="10">
    <location>
        <position position="226"/>
    </location>
</feature>
<comment type="caution">
    <text evidence="10">Lacks conserved residue(s) required for the propagation of feature annotation.</text>
</comment>
<dbReference type="AlphaFoldDB" id="A0A1F6P8K5"/>
<dbReference type="SUPFAM" id="SSF53383">
    <property type="entry name" value="PLP-dependent transferases"/>
    <property type="match status" value="1"/>
</dbReference>
<dbReference type="GO" id="GO:0035999">
    <property type="term" value="P:tetrahydrofolate interconversion"/>
    <property type="evidence" value="ECO:0007669"/>
    <property type="project" value="UniProtKB-UniRule"/>
</dbReference>
<dbReference type="GO" id="GO:0008168">
    <property type="term" value="F:methyltransferase activity"/>
    <property type="evidence" value="ECO:0007669"/>
    <property type="project" value="UniProtKB-KW"/>
</dbReference>
<dbReference type="GO" id="GO:0005829">
    <property type="term" value="C:cytosol"/>
    <property type="evidence" value="ECO:0007669"/>
    <property type="project" value="TreeGrafter"/>
</dbReference>
<dbReference type="FunFam" id="3.40.640.10:FF:000001">
    <property type="entry name" value="Serine hydroxymethyltransferase"/>
    <property type="match status" value="1"/>
</dbReference>
<evidence type="ECO:0000256" key="4">
    <source>
        <dbReference type="ARBA" id="ARBA00011738"/>
    </source>
</evidence>
<keyword evidence="7 10" id="KW-0028">Amino-acid biosynthesis</keyword>
<keyword evidence="9 10" id="KW-0663">Pyridoxal phosphate</keyword>
<keyword evidence="6 10" id="KW-0554">One-carbon metabolism</keyword>
<dbReference type="InterPro" id="IPR001085">
    <property type="entry name" value="Ser_HO-MeTrfase"/>
</dbReference>
<evidence type="ECO:0000256" key="8">
    <source>
        <dbReference type="ARBA" id="ARBA00022679"/>
    </source>
</evidence>
<dbReference type="STRING" id="1798705.A2563_05375"/>
<feature type="binding site" evidence="10">
    <location>
        <begin position="123"/>
        <end position="125"/>
    </location>
    <ligand>
        <name>(6S)-5,6,7,8-tetrahydrofolate</name>
        <dbReference type="ChEBI" id="CHEBI:57453"/>
    </ligand>
</feature>
<evidence type="ECO:0000259" key="12">
    <source>
        <dbReference type="Pfam" id="PF00464"/>
    </source>
</evidence>
<dbReference type="UniPathway" id="UPA00288">
    <property type="reaction ID" value="UER01023"/>
</dbReference>
<evidence type="ECO:0000256" key="10">
    <source>
        <dbReference type="HAMAP-Rule" id="MF_00051"/>
    </source>
</evidence>
<dbReference type="Pfam" id="PF00464">
    <property type="entry name" value="SHMT"/>
    <property type="match status" value="1"/>
</dbReference>
<comment type="caution">
    <text evidence="13">The sequence shown here is derived from an EMBL/GenBank/DDBJ whole genome shotgun (WGS) entry which is preliminary data.</text>
</comment>
<evidence type="ECO:0000313" key="14">
    <source>
        <dbReference type="Proteomes" id="UP000176634"/>
    </source>
</evidence>
<dbReference type="GO" id="GO:0032259">
    <property type="term" value="P:methylation"/>
    <property type="evidence" value="ECO:0007669"/>
    <property type="project" value="UniProtKB-KW"/>
</dbReference>
<dbReference type="CDD" id="cd00378">
    <property type="entry name" value="SHMT"/>
    <property type="match status" value="1"/>
</dbReference>
<dbReference type="EMBL" id="MFRA01000006">
    <property type="protein sequence ID" value="OGH92380.1"/>
    <property type="molecule type" value="Genomic_DNA"/>
</dbReference>
<proteinExistence type="inferred from homology"/>
<comment type="cofactor">
    <cofactor evidence="1 10 11">
        <name>pyridoxal 5'-phosphate</name>
        <dbReference type="ChEBI" id="CHEBI:597326"/>
    </cofactor>
</comment>
<dbReference type="InterPro" id="IPR049943">
    <property type="entry name" value="Ser_HO-MeTrfase-like"/>
</dbReference>
<dbReference type="InterPro" id="IPR015421">
    <property type="entry name" value="PyrdxlP-dep_Trfase_major"/>
</dbReference>
<organism evidence="13 14">
    <name type="scientific">Candidatus Magasanikbacteria bacterium RIFOXYD1_FULL_40_23</name>
    <dbReference type="NCBI Taxonomy" id="1798705"/>
    <lineage>
        <taxon>Bacteria</taxon>
        <taxon>Candidatus Magasanikiibacteriota</taxon>
    </lineage>
</organism>
<evidence type="ECO:0000256" key="7">
    <source>
        <dbReference type="ARBA" id="ARBA00022605"/>
    </source>
</evidence>
<feature type="modified residue" description="N6-(pyridoxal phosphate)lysine" evidence="10 11">
    <location>
        <position position="227"/>
    </location>
</feature>
<dbReference type="UniPathway" id="UPA00193"/>
<evidence type="ECO:0000313" key="13">
    <source>
        <dbReference type="EMBL" id="OGH92380.1"/>
    </source>
</evidence>
<name>A0A1F6P8K5_9BACT</name>
<dbReference type="EC" id="2.1.2.1" evidence="10"/>
<evidence type="ECO:0000256" key="2">
    <source>
        <dbReference type="ARBA" id="ARBA00004496"/>
    </source>
</evidence>
<evidence type="ECO:0000256" key="6">
    <source>
        <dbReference type="ARBA" id="ARBA00022563"/>
    </source>
</evidence>
<evidence type="ECO:0000256" key="9">
    <source>
        <dbReference type="ARBA" id="ARBA00022898"/>
    </source>
</evidence>
<protein>
    <recommendedName>
        <fullName evidence="10">Serine hydroxymethyltransferase</fullName>
        <shortName evidence="10">SHMT</shortName>
        <shortName evidence="10">Serine methylase</shortName>
        <ecNumber evidence="10">2.1.2.1</ecNumber>
    </recommendedName>
</protein>
<dbReference type="GO" id="GO:0004372">
    <property type="term" value="F:glycine hydroxymethyltransferase activity"/>
    <property type="evidence" value="ECO:0007669"/>
    <property type="project" value="UniProtKB-UniRule"/>
</dbReference>
<dbReference type="InterPro" id="IPR039429">
    <property type="entry name" value="SHMT-like_dom"/>
</dbReference>
<dbReference type="Gene3D" id="3.90.1150.10">
    <property type="entry name" value="Aspartate Aminotransferase, domain 1"/>
    <property type="match status" value="1"/>
</dbReference>
<feature type="binding site" evidence="10">
    <location>
        <position position="119"/>
    </location>
    <ligand>
        <name>(6S)-5,6,7,8-tetrahydrofolate</name>
        <dbReference type="ChEBI" id="CHEBI:57453"/>
    </ligand>
</feature>
<keyword evidence="8 10" id="KW-0808">Transferase</keyword>
<keyword evidence="13" id="KW-0489">Methyltransferase</keyword>
<dbReference type="GO" id="GO:0030170">
    <property type="term" value="F:pyridoxal phosphate binding"/>
    <property type="evidence" value="ECO:0007669"/>
    <property type="project" value="UniProtKB-UniRule"/>
</dbReference>
<evidence type="ECO:0000256" key="5">
    <source>
        <dbReference type="ARBA" id="ARBA00022490"/>
    </source>
</evidence>
<dbReference type="HAMAP" id="MF_00051">
    <property type="entry name" value="SHMT"/>
    <property type="match status" value="1"/>
</dbReference>
<dbReference type="Gene3D" id="3.40.640.10">
    <property type="entry name" value="Type I PLP-dependent aspartate aminotransferase-like (Major domain)"/>
    <property type="match status" value="1"/>
</dbReference>
<dbReference type="NCBIfam" id="NF000586">
    <property type="entry name" value="PRK00011.1"/>
    <property type="match status" value="1"/>
</dbReference>
<evidence type="ECO:0000256" key="1">
    <source>
        <dbReference type="ARBA" id="ARBA00001933"/>
    </source>
</evidence>
<keyword evidence="5 10" id="KW-0963">Cytoplasm</keyword>
<dbReference type="Proteomes" id="UP000176634">
    <property type="component" value="Unassembled WGS sequence"/>
</dbReference>